<organism evidence="14 15">
    <name type="scientific">Phenylobacterium parvum</name>
    <dbReference type="NCBI Taxonomy" id="2201350"/>
    <lineage>
        <taxon>Bacteria</taxon>
        <taxon>Pseudomonadati</taxon>
        <taxon>Pseudomonadota</taxon>
        <taxon>Alphaproteobacteria</taxon>
        <taxon>Caulobacterales</taxon>
        <taxon>Caulobacteraceae</taxon>
        <taxon>Phenylobacterium</taxon>
    </lineage>
</organism>
<dbReference type="InterPro" id="IPR050829">
    <property type="entry name" value="CorA_MIT"/>
</dbReference>
<evidence type="ECO:0000313" key="14">
    <source>
        <dbReference type="EMBL" id="AWM78377.1"/>
    </source>
</evidence>
<comment type="subcellular location">
    <subcellularLocation>
        <location evidence="1">Cell inner membrane</location>
        <topology evidence="1">Multi-pass membrane protein</topology>
    </subcellularLocation>
</comment>
<dbReference type="Gene3D" id="1.20.58.340">
    <property type="entry name" value="Magnesium transport protein CorA, transmembrane region"/>
    <property type="match status" value="2"/>
</dbReference>
<proteinExistence type="inferred from homology"/>
<dbReference type="GO" id="GO:0015087">
    <property type="term" value="F:cobalt ion transmembrane transporter activity"/>
    <property type="evidence" value="ECO:0007669"/>
    <property type="project" value="TreeGrafter"/>
</dbReference>
<evidence type="ECO:0000256" key="3">
    <source>
        <dbReference type="ARBA" id="ARBA00019439"/>
    </source>
</evidence>
<dbReference type="OrthoDB" id="9803416at2"/>
<dbReference type="InterPro" id="IPR045861">
    <property type="entry name" value="CorA_cytoplasmic_dom"/>
</dbReference>
<keyword evidence="8" id="KW-0460">Magnesium</keyword>
<evidence type="ECO:0000256" key="2">
    <source>
        <dbReference type="ARBA" id="ARBA00009765"/>
    </source>
</evidence>
<evidence type="ECO:0000256" key="12">
    <source>
        <dbReference type="ARBA" id="ARBA00034269"/>
    </source>
</evidence>
<dbReference type="SUPFAM" id="SSF144083">
    <property type="entry name" value="Magnesium transport protein CorA, transmembrane region"/>
    <property type="match status" value="1"/>
</dbReference>
<dbReference type="InterPro" id="IPR002523">
    <property type="entry name" value="MgTranspt_CorA/ZnTranspt_ZntB"/>
</dbReference>
<evidence type="ECO:0000256" key="9">
    <source>
        <dbReference type="ARBA" id="ARBA00022989"/>
    </source>
</evidence>
<dbReference type="PANTHER" id="PTHR47685">
    <property type="entry name" value="MAGNESIUM TRANSPORT PROTEIN CORA"/>
    <property type="match status" value="1"/>
</dbReference>
<dbReference type="Pfam" id="PF01544">
    <property type="entry name" value="CorA"/>
    <property type="match status" value="1"/>
</dbReference>
<evidence type="ECO:0000256" key="8">
    <source>
        <dbReference type="ARBA" id="ARBA00022842"/>
    </source>
</evidence>
<dbReference type="Gene3D" id="3.30.460.20">
    <property type="entry name" value="CorA soluble domain-like"/>
    <property type="match status" value="1"/>
</dbReference>
<evidence type="ECO:0000256" key="7">
    <source>
        <dbReference type="ARBA" id="ARBA00022692"/>
    </source>
</evidence>
<dbReference type="EMBL" id="CP029479">
    <property type="protein sequence ID" value="AWM78377.1"/>
    <property type="molecule type" value="Genomic_DNA"/>
</dbReference>
<name>A0A2Z3HRB9_9CAUL</name>
<keyword evidence="6" id="KW-0997">Cell inner membrane</keyword>
<comment type="catalytic activity">
    <reaction evidence="12">
        <text>Mg(2+)(in) = Mg(2+)(out)</text>
        <dbReference type="Rhea" id="RHEA:29827"/>
        <dbReference type="ChEBI" id="CHEBI:18420"/>
    </reaction>
</comment>
<dbReference type="KEGG" id="phb:HYN04_11840"/>
<reference evidence="15" key="1">
    <citation type="submission" date="2018-05" db="EMBL/GenBank/DDBJ databases">
        <title>Genome sequencing of Phenylobacterium sp. HYN0004.</title>
        <authorList>
            <person name="Yi H."/>
            <person name="Baek C."/>
        </authorList>
    </citation>
    <scope>NUCLEOTIDE SEQUENCE [LARGE SCALE GENOMIC DNA]</scope>
    <source>
        <strain evidence="15">HYN0004</strain>
    </source>
</reference>
<dbReference type="RefSeq" id="WP_110450943.1">
    <property type="nucleotide sequence ID" value="NZ_CP029479.1"/>
</dbReference>
<keyword evidence="7 13" id="KW-0812">Transmembrane</keyword>
<keyword evidence="9 13" id="KW-1133">Transmembrane helix</keyword>
<evidence type="ECO:0000256" key="10">
    <source>
        <dbReference type="ARBA" id="ARBA00023065"/>
    </source>
</evidence>
<evidence type="ECO:0000256" key="13">
    <source>
        <dbReference type="SAM" id="Phobius"/>
    </source>
</evidence>
<accession>A0A2Z3HRB9</accession>
<dbReference type="CDD" id="cd12837">
    <property type="entry name" value="EcCorA-like_u1"/>
    <property type="match status" value="1"/>
</dbReference>
<comment type="similarity">
    <text evidence="2">Belongs to the CorA metal ion transporter (MIT) (TC 1.A.35) family.</text>
</comment>
<evidence type="ECO:0000313" key="15">
    <source>
        <dbReference type="Proteomes" id="UP000247763"/>
    </source>
</evidence>
<gene>
    <name evidence="14" type="ORF">HYN04_11840</name>
</gene>
<dbReference type="GO" id="GO:0015095">
    <property type="term" value="F:magnesium ion transmembrane transporter activity"/>
    <property type="evidence" value="ECO:0007669"/>
    <property type="project" value="TreeGrafter"/>
</dbReference>
<dbReference type="FunFam" id="1.20.58.340:FF:000001">
    <property type="entry name" value="Magnesium transport protein CorA"/>
    <property type="match status" value="1"/>
</dbReference>
<dbReference type="GO" id="GO:0005886">
    <property type="term" value="C:plasma membrane"/>
    <property type="evidence" value="ECO:0007669"/>
    <property type="project" value="UniProtKB-SubCell"/>
</dbReference>
<keyword evidence="4" id="KW-0813">Transport</keyword>
<keyword evidence="5" id="KW-1003">Cell membrane</keyword>
<keyword evidence="15" id="KW-1185">Reference proteome</keyword>
<keyword evidence="10" id="KW-0406">Ion transport</keyword>
<dbReference type="PANTHER" id="PTHR47685:SF1">
    <property type="entry name" value="MAGNESIUM TRANSPORT PROTEIN CORA"/>
    <property type="match status" value="1"/>
</dbReference>
<evidence type="ECO:0000256" key="6">
    <source>
        <dbReference type="ARBA" id="ARBA00022519"/>
    </source>
</evidence>
<evidence type="ECO:0000256" key="5">
    <source>
        <dbReference type="ARBA" id="ARBA00022475"/>
    </source>
</evidence>
<feature type="transmembrane region" description="Helical" evidence="13">
    <location>
        <begin position="296"/>
        <end position="316"/>
    </location>
</feature>
<feature type="transmembrane region" description="Helical" evidence="13">
    <location>
        <begin position="265"/>
        <end position="284"/>
    </location>
</feature>
<protein>
    <recommendedName>
        <fullName evidence="3">Magnesium transport protein CorA</fullName>
    </recommendedName>
</protein>
<keyword evidence="11 13" id="KW-0472">Membrane</keyword>
<dbReference type="GO" id="GO:0015099">
    <property type="term" value="F:nickel cation transmembrane transporter activity"/>
    <property type="evidence" value="ECO:0007669"/>
    <property type="project" value="TreeGrafter"/>
</dbReference>
<dbReference type="Proteomes" id="UP000247763">
    <property type="component" value="Chromosome"/>
</dbReference>
<sequence length="322" mass="35332">MLNFLPRETRSFRAVHALDLPPEWQAPDDIIWIELISPDRHEEAVIESALRLDLPTSREMAQIEPSSRLYMEGGATFMTASLLSRADEEHPVLTPVTFVLANGRLVTLRYEPLRAFTAFSQRVTGPDYAEASGADLFLDLLDAVIERLAEVLERGSERVQASSNAIFDRPRGAAFEPLLTSLARTQSLAALARTSLASLARLASFAALAPEIAGKPSAQAHLVSVQQDIVSLTEHAAAQSAHIAFLLDAALGLINIEQNIGIKTFSVFTVLLMPPTLIGAIYGMNFEVMPELTWPWGYPLALGLMVVSGVAPLLWFRRKGWF</sequence>
<evidence type="ECO:0000256" key="4">
    <source>
        <dbReference type="ARBA" id="ARBA00022448"/>
    </source>
</evidence>
<dbReference type="InterPro" id="IPR045863">
    <property type="entry name" value="CorA_TM1_TM2"/>
</dbReference>
<evidence type="ECO:0000256" key="1">
    <source>
        <dbReference type="ARBA" id="ARBA00004429"/>
    </source>
</evidence>
<evidence type="ECO:0000256" key="11">
    <source>
        <dbReference type="ARBA" id="ARBA00023136"/>
    </source>
</evidence>
<dbReference type="AlphaFoldDB" id="A0A2Z3HRB9"/>
<dbReference type="SUPFAM" id="SSF143865">
    <property type="entry name" value="CorA soluble domain-like"/>
    <property type="match status" value="1"/>
</dbReference>